<feature type="transmembrane region" description="Helical" evidence="5">
    <location>
        <begin position="112"/>
        <end position="130"/>
    </location>
</feature>
<name>A0A182E2D9_ONCOC</name>
<reference evidence="6 7" key="2">
    <citation type="submission" date="2018-08" db="EMBL/GenBank/DDBJ databases">
        <authorList>
            <person name="Laetsch R D."/>
            <person name="Stevens L."/>
            <person name="Kumar S."/>
            <person name="Blaxter L. M."/>
        </authorList>
    </citation>
    <scope>NUCLEOTIDE SEQUENCE [LARGE SCALE GENOMIC DNA]</scope>
</reference>
<dbReference type="AlphaFoldDB" id="A0A182E2D9"/>
<evidence type="ECO:0000313" key="8">
    <source>
        <dbReference type="WBParaSite" id="nOo.2.0.1.t02139-RA"/>
    </source>
</evidence>
<keyword evidence="4 5" id="KW-0472">Membrane</keyword>
<dbReference type="InterPro" id="IPR003689">
    <property type="entry name" value="ZIP"/>
</dbReference>
<comment type="subcellular location">
    <subcellularLocation>
        <location evidence="1">Membrane</location>
        <topology evidence="1">Multi-pass membrane protein</topology>
    </subcellularLocation>
</comment>
<sequence length="334" mass="37132">MEKVISIICHKRMYIDIKNLFLSPVPPAPIVPVHELFRALLLITLFIVTLLACSFAFLLRRIANITTGFWPLLSVFSVFGGGVFLATCLLDLLPDARESLRKLEEMQQITYYYPVMEIFIALGFLLVLSTEQVTMFIREMEWHDSGNMDNLITGYHDHDEPNPELTKSEINQQSLTQSQSKIRVILLVMALSLHAVFEGLSLGLVGGMNEIMQIFFALLLHKTVIGFSLGVRLVQSALSSTAAFIWSTVFAAQIIVGGFGGIAILDFVSRGSPLIASKVSFVAQAIACGTFLYITCFEILPREFHQHQLRIAKLFSLITGFTLIAILIALFPSG</sequence>
<organism evidence="8">
    <name type="scientific">Onchocerca ochengi</name>
    <name type="common">Filarial nematode worm</name>
    <dbReference type="NCBI Taxonomy" id="42157"/>
    <lineage>
        <taxon>Eukaryota</taxon>
        <taxon>Metazoa</taxon>
        <taxon>Ecdysozoa</taxon>
        <taxon>Nematoda</taxon>
        <taxon>Chromadorea</taxon>
        <taxon>Rhabditida</taxon>
        <taxon>Spirurina</taxon>
        <taxon>Spiruromorpha</taxon>
        <taxon>Filarioidea</taxon>
        <taxon>Onchocercidae</taxon>
        <taxon>Onchocerca</taxon>
    </lineage>
</organism>
<feature type="transmembrane region" description="Helical" evidence="5">
    <location>
        <begin position="281"/>
        <end position="300"/>
    </location>
</feature>
<keyword evidence="2 5" id="KW-0812">Transmembrane</keyword>
<dbReference type="PANTHER" id="PTHR11040">
    <property type="entry name" value="ZINC/IRON TRANSPORTER"/>
    <property type="match status" value="1"/>
</dbReference>
<feature type="transmembrane region" description="Helical" evidence="5">
    <location>
        <begin position="243"/>
        <end position="269"/>
    </location>
</feature>
<evidence type="ECO:0000313" key="7">
    <source>
        <dbReference type="Proteomes" id="UP000271087"/>
    </source>
</evidence>
<dbReference type="Pfam" id="PF02535">
    <property type="entry name" value="Zip"/>
    <property type="match status" value="1"/>
</dbReference>
<keyword evidence="7" id="KW-1185">Reference proteome</keyword>
<feature type="transmembrane region" description="Helical" evidence="5">
    <location>
        <begin position="184"/>
        <end position="205"/>
    </location>
</feature>
<feature type="transmembrane region" description="Helical" evidence="5">
    <location>
        <begin position="312"/>
        <end position="331"/>
    </location>
</feature>
<dbReference type="STRING" id="42157.A0A182E2D9"/>
<evidence type="ECO:0000256" key="5">
    <source>
        <dbReference type="SAM" id="Phobius"/>
    </source>
</evidence>
<dbReference type="Proteomes" id="UP000271087">
    <property type="component" value="Unassembled WGS sequence"/>
</dbReference>
<dbReference type="OrthoDB" id="448280at2759"/>
<gene>
    <name evidence="6" type="ORF">NOO_LOCUS2139</name>
</gene>
<protein>
    <submittedName>
        <fullName evidence="8">Zinc transporter ZIP1</fullName>
    </submittedName>
</protein>
<evidence type="ECO:0000256" key="2">
    <source>
        <dbReference type="ARBA" id="ARBA00022692"/>
    </source>
</evidence>
<evidence type="ECO:0000256" key="3">
    <source>
        <dbReference type="ARBA" id="ARBA00022989"/>
    </source>
</evidence>
<accession>A0A182E2D9</accession>
<proteinExistence type="predicted"/>
<dbReference type="PANTHER" id="PTHR11040:SF140">
    <property type="entry name" value="ZRT (ZRT), IRT- (IRT-) LIKE PROTEIN TRANSPORTER"/>
    <property type="match status" value="1"/>
</dbReference>
<dbReference type="EMBL" id="UYRW01000314">
    <property type="protein sequence ID" value="VDK65647.1"/>
    <property type="molecule type" value="Genomic_DNA"/>
</dbReference>
<dbReference type="WBParaSite" id="nOo.2.0.1.t02139-RA">
    <property type="protein sequence ID" value="nOo.2.0.1.t02139-RA"/>
    <property type="gene ID" value="nOo.2.0.1.g02139"/>
</dbReference>
<keyword evidence="3 5" id="KW-1133">Transmembrane helix</keyword>
<evidence type="ECO:0000256" key="1">
    <source>
        <dbReference type="ARBA" id="ARBA00004141"/>
    </source>
</evidence>
<evidence type="ECO:0000256" key="4">
    <source>
        <dbReference type="ARBA" id="ARBA00023136"/>
    </source>
</evidence>
<reference evidence="8" key="1">
    <citation type="submission" date="2016-06" db="UniProtKB">
        <authorList>
            <consortium name="WormBaseParasite"/>
        </authorList>
    </citation>
    <scope>IDENTIFICATION</scope>
</reference>
<dbReference type="GO" id="GO:0005385">
    <property type="term" value="F:zinc ion transmembrane transporter activity"/>
    <property type="evidence" value="ECO:0007669"/>
    <property type="project" value="TreeGrafter"/>
</dbReference>
<feature type="transmembrane region" description="Helical" evidence="5">
    <location>
        <begin position="211"/>
        <end position="231"/>
    </location>
</feature>
<evidence type="ECO:0000313" key="6">
    <source>
        <dbReference type="EMBL" id="VDK65647.1"/>
    </source>
</evidence>
<feature type="transmembrane region" description="Helical" evidence="5">
    <location>
        <begin position="36"/>
        <end position="58"/>
    </location>
</feature>
<feature type="transmembrane region" description="Helical" evidence="5">
    <location>
        <begin position="70"/>
        <end position="92"/>
    </location>
</feature>
<dbReference type="GO" id="GO:0005886">
    <property type="term" value="C:plasma membrane"/>
    <property type="evidence" value="ECO:0007669"/>
    <property type="project" value="TreeGrafter"/>
</dbReference>